<accession>A0A2T2NYB7</accession>
<evidence type="ECO:0000256" key="1">
    <source>
        <dbReference type="SAM" id="MobiDB-lite"/>
    </source>
</evidence>
<proteinExistence type="predicted"/>
<keyword evidence="3" id="KW-1185">Reference proteome</keyword>
<organism evidence="2 3">
    <name type="scientific">Corynespora cassiicola Philippines</name>
    <dbReference type="NCBI Taxonomy" id="1448308"/>
    <lineage>
        <taxon>Eukaryota</taxon>
        <taxon>Fungi</taxon>
        <taxon>Dikarya</taxon>
        <taxon>Ascomycota</taxon>
        <taxon>Pezizomycotina</taxon>
        <taxon>Dothideomycetes</taxon>
        <taxon>Pleosporomycetidae</taxon>
        <taxon>Pleosporales</taxon>
        <taxon>Corynesporascaceae</taxon>
        <taxon>Corynespora</taxon>
    </lineage>
</organism>
<dbReference type="Proteomes" id="UP000240883">
    <property type="component" value="Unassembled WGS sequence"/>
</dbReference>
<protein>
    <submittedName>
        <fullName evidence="2">Uncharacterized protein</fullName>
    </submittedName>
</protein>
<evidence type="ECO:0000313" key="2">
    <source>
        <dbReference type="EMBL" id="PSN70359.1"/>
    </source>
</evidence>
<feature type="region of interest" description="Disordered" evidence="1">
    <location>
        <begin position="44"/>
        <end position="87"/>
    </location>
</feature>
<dbReference type="AlphaFoldDB" id="A0A2T2NYB7"/>
<feature type="compositionally biased region" description="Polar residues" evidence="1">
    <location>
        <begin position="392"/>
        <end position="405"/>
    </location>
</feature>
<feature type="compositionally biased region" description="Low complexity" evidence="1">
    <location>
        <begin position="62"/>
        <end position="73"/>
    </location>
</feature>
<dbReference type="OrthoDB" id="10251048at2759"/>
<dbReference type="EMBL" id="KZ678132">
    <property type="protein sequence ID" value="PSN70359.1"/>
    <property type="molecule type" value="Genomic_DNA"/>
</dbReference>
<reference evidence="2 3" key="1">
    <citation type="journal article" date="2018" name="Front. Microbiol.">
        <title>Genome-Wide Analysis of Corynespora cassiicola Leaf Fall Disease Putative Effectors.</title>
        <authorList>
            <person name="Lopez D."/>
            <person name="Ribeiro S."/>
            <person name="Label P."/>
            <person name="Fumanal B."/>
            <person name="Venisse J.S."/>
            <person name="Kohler A."/>
            <person name="de Oliveira R.R."/>
            <person name="Labutti K."/>
            <person name="Lipzen A."/>
            <person name="Lail K."/>
            <person name="Bauer D."/>
            <person name="Ohm R.A."/>
            <person name="Barry K.W."/>
            <person name="Spatafora J."/>
            <person name="Grigoriev I.V."/>
            <person name="Martin F.M."/>
            <person name="Pujade-Renaud V."/>
        </authorList>
    </citation>
    <scope>NUCLEOTIDE SEQUENCE [LARGE SCALE GENOMIC DNA]</scope>
    <source>
        <strain evidence="2 3">Philippines</strain>
    </source>
</reference>
<sequence length="647" mass="71410">MKSRVHGRRSTYPTPTNPLFLNPPLLRLCASPLDEKVAHRALGRRAQAHSVTRGRVPPSTPGALGSSLSSHSHIQVVSRDESEPAEGDYTYEDDTPTFRSPSLQYIAQTQQVDKFEGEQPKARTFADMARNYTKLDMDGQEKPTSGPIPLARLVKLQPNSRKTNNTNISSADGTYSIVDKYAHLFGKLPDQIHLHEKMGEFDGQTIFIGHPNRDVSAHQWSASSFQWVNIGRFSHSSGRVEGSLASDRVKGVNAHPHSIEYFKIAAEAREKVIRENGRQDEVSQLPRSVRPGLTGARRLASLSSASSPEDHFTSHMKLSHQGPQFENRAVATTPALGTVIQEPLEDPFRRVAVPDVSTLHKPIPPLMPPPGLTVANPYRVSSRLNAQAPPYTHTSSELQNISASSEKPADDTLEASNLHFSDPDAAAQPDGYEVANGFIQGLPTPQNWNGPWFTQSMPTTHDPTASLYLPEDDETKLTKWYRDGQRYARQQDYTKSLIATANAGPKPRNLGVIGGGPVPGKIAGPDEFENTHQFVRLYEILNEYAEEYAAGSGKSYFTRHWKPAPESMRDMGPDGNNSFFKDVRAPSPKAKQAPAKVPEVRAPSGWPAPIYETRPSPFSRGTTFMTLRNSPGTATSAVSRELQHLRW</sequence>
<feature type="region of interest" description="Disordered" evidence="1">
    <location>
        <begin position="388"/>
        <end position="410"/>
    </location>
</feature>
<name>A0A2T2NYB7_CORCC</name>
<gene>
    <name evidence="2" type="ORF">BS50DRAFT_662585</name>
</gene>
<evidence type="ECO:0000313" key="3">
    <source>
        <dbReference type="Proteomes" id="UP000240883"/>
    </source>
</evidence>